<feature type="coiled-coil region" evidence="1">
    <location>
        <begin position="22"/>
        <end position="49"/>
    </location>
</feature>
<dbReference type="AlphaFoldDB" id="A0AAE2EHI6"/>
<evidence type="ECO:0000313" key="2">
    <source>
        <dbReference type="EMBL" id="KJQ45775.1"/>
    </source>
</evidence>
<gene>
    <name evidence="2" type="ORF">TS59_1026</name>
</gene>
<comment type="caution">
    <text evidence="2">The sequence shown here is derived from an EMBL/GenBank/DDBJ whole genome shotgun (WGS) entry which is preliminary data.</text>
</comment>
<organism evidence="2 3">
    <name type="scientific">Mycoplasma mycoides subsp. mycoides</name>
    <dbReference type="NCBI Taxonomy" id="2103"/>
    <lineage>
        <taxon>Bacteria</taxon>
        <taxon>Bacillati</taxon>
        <taxon>Mycoplasmatota</taxon>
        <taxon>Mollicutes</taxon>
        <taxon>Mycoplasmataceae</taxon>
        <taxon>Mycoplasma</taxon>
    </lineage>
</organism>
<dbReference type="KEGG" id="mmyi:mycmycITA_00987"/>
<proteinExistence type="predicted"/>
<keyword evidence="1" id="KW-0175">Coiled coil</keyword>
<name>A0AAE2EHI6_MYCMY</name>
<evidence type="ECO:0000313" key="3">
    <source>
        <dbReference type="Proteomes" id="UP000033624"/>
    </source>
</evidence>
<dbReference type="RefSeq" id="WP_039275792.1">
    <property type="nucleotide sequence ID" value="NZ_LAEW01000001.1"/>
</dbReference>
<dbReference type="EMBL" id="LAEW01000001">
    <property type="protein sequence ID" value="KJQ45775.1"/>
    <property type="molecule type" value="Genomic_DNA"/>
</dbReference>
<protein>
    <submittedName>
        <fullName evidence="2">Uncharacterized protein</fullName>
    </submittedName>
</protein>
<accession>A0AAE2EHI6</accession>
<sequence length="83" mass="10016">MRSKIYISMFSCFMLKLGNVGKEQQLEQVLEIENKLNQVRQKVEEFEKTFYSDEIKNQIDSQIKQFNDIFYKVTSNFIMMVLF</sequence>
<evidence type="ECO:0000256" key="1">
    <source>
        <dbReference type="SAM" id="Coils"/>
    </source>
</evidence>
<dbReference type="Proteomes" id="UP000033624">
    <property type="component" value="Unassembled WGS sequence"/>
</dbReference>
<reference evidence="2 3" key="1">
    <citation type="submission" date="2015-02" db="EMBL/GenBank/DDBJ databases">
        <title>Mycoplasma mycoides subsp. mycoides strain:B237 Genome sequencing.</title>
        <authorList>
            <person name="Fischer A."/>
            <person name="Santana-Cruz I."/>
            <person name="Schieck E."/>
            <person name="Gourle H."/>
            <person name="Lambert M."/>
            <person name="Nadendla S."/>
            <person name="Miller R.A."/>
            <person name="Weber J."/>
            <person name="Bongcam-Rudloff E."/>
            <person name="Vashee S."/>
            <person name="Frey J."/>
            <person name="Jores J."/>
        </authorList>
    </citation>
    <scope>NUCLEOTIDE SEQUENCE [LARGE SCALE GENOMIC DNA]</scope>
    <source>
        <strain evidence="2 3">B237</strain>
    </source>
</reference>